<evidence type="ECO:0000256" key="1">
    <source>
        <dbReference type="ARBA" id="ARBA00022737"/>
    </source>
</evidence>
<name>A0A9W7WI02_TRIRA</name>
<dbReference type="Gene3D" id="1.25.40.20">
    <property type="entry name" value="Ankyrin repeat-containing domain"/>
    <property type="match status" value="1"/>
</dbReference>
<dbReference type="PANTHER" id="PTHR24201:SF8">
    <property type="entry name" value="CYCLIN-DEPENDENT KINASE 4 INHIBITOR B"/>
    <property type="match status" value="1"/>
</dbReference>
<keyword evidence="6" id="KW-1185">Reference proteome</keyword>
<keyword evidence="1" id="KW-0677">Repeat</keyword>
<dbReference type="InterPro" id="IPR002110">
    <property type="entry name" value="Ankyrin_rpt"/>
</dbReference>
<reference evidence="5" key="1">
    <citation type="submission" date="2021-02" db="EMBL/GenBank/DDBJ databases">
        <title>Comparative genomics reveals that relaxation of natural selection precedes convergent phenotypic evolution of cavefish.</title>
        <authorList>
            <person name="Peng Z."/>
        </authorList>
    </citation>
    <scope>NUCLEOTIDE SEQUENCE</scope>
    <source>
        <tissue evidence="5">Muscle</tissue>
    </source>
</reference>
<feature type="region of interest" description="Disordered" evidence="4">
    <location>
        <begin position="438"/>
        <end position="463"/>
    </location>
</feature>
<dbReference type="GO" id="GO:0005634">
    <property type="term" value="C:nucleus"/>
    <property type="evidence" value="ECO:0007669"/>
    <property type="project" value="TreeGrafter"/>
</dbReference>
<comment type="caution">
    <text evidence="5">The sequence shown here is derived from an EMBL/GenBank/DDBJ whole genome shotgun (WGS) entry which is preliminary data.</text>
</comment>
<dbReference type="GO" id="GO:0004861">
    <property type="term" value="F:cyclin-dependent protein serine/threonine kinase inhibitor activity"/>
    <property type="evidence" value="ECO:0007669"/>
    <property type="project" value="TreeGrafter"/>
</dbReference>
<keyword evidence="2 3" id="KW-0040">ANK repeat</keyword>
<dbReference type="EMBL" id="JAFHDT010000015">
    <property type="protein sequence ID" value="KAI7800119.1"/>
    <property type="molecule type" value="Genomic_DNA"/>
</dbReference>
<dbReference type="Pfam" id="PF12796">
    <property type="entry name" value="Ank_2"/>
    <property type="match status" value="1"/>
</dbReference>
<protein>
    <recommendedName>
        <fullName evidence="7">Ankyrin repeat domain-containing protein 63</fullName>
    </recommendedName>
</protein>
<feature type="region of interest" description="Disordered" evidence="4">
    <location>
        <begin position="369"/>
        <end position="402"/>
    </location>
</feature>
<evidence type="ECO:0000313" key="6">
    <source>
        <dbReference type="Proteomes" id="UP001059041"/>
    </source>
</evidence>
<evidence type="ECO:0008006" key="7">
    <source>
        <dbReference type="Google" id="ProtNLM"/>
    </source>
</evidence>
<evidence type="ECO:0000256" key="4">
    <source>
        <dbReference type="SAM" id="MobiDB-lite"/>
    </source>
</evidence>
<feature type="repeat" description="ANK" evidence="3">
    <location>
        <begin position="96"/>
        <end position="128"/>
    </location>
</feature>
<dbReference type="InterPro" id="IPR050776">
    <property type="entry name" value="Ank_Repeat/CDKN_Inhibitor"/>
</dbReference>
<dbReference type="Proteomes" id="UP001059041">
    <property type="component" value="Linkage Group LG15"/>
</dbReference>
<dbReference type="PROSITE" id="PS50297">
    <property type="entry name" value="ANK_REP_REGION"/>
    <property type="match status" value="1"/>
</dbReference>
<sequence length="500" mass="56085">MCLGERFGLNVSMMNLSDPSSSKTNTRFLLDAISKDKIHLTRFILDALDGEIIDSKTEGMQTPLISAVFLQDEQARSRFMNLLLQRGASVNCPDERGRTPLSYACEMGCLDAVKILVKNNADPEMADSWGNTALMYAVAAGRSSVVEFLVRAFKRLGLQIHRQNKVGNSAVEVAKYLRHTECLRALLSNSKTFHDDVVCEQLSTVNISEDKEKFFERSEIHSRETSTEREHRLLVGLRNRIQSMDSIEEYEKERDVLSSSQSDTFSGVLTAKPPEKLSPKHPKHEGRVSTKTLPPLFRNSVIYSPRPFKTPSRCCVSPSGPLGILLTPIAKSAREERDHVEKPFDFPIRRFDDSYYQKRCSLPTSVLAPPATERLTSRRSRTVMKSPKTADNPQPTAAPHGTLTSLSTKLLRRFTFPDLKKIVKESREVHATRAEALEPDGRSIPRSETFPLTKNHPQVGNKPSVDSISAVKCEFDFHFKTTSDLRSCDAGREESTRAAV</sequence>
<evidence type="ECO:0000256" key="3">
    <source>
        <dbReference type="PROSITE-ProRule" id="PRU00023"/>
    </source>
</evidence>
<dbReference type="GO" id="GO:0019901">
    <property type="term" value="F:protein kinase binding"/>
    <property type="evidence" value="ECO:0007669"/>
    <property type="project" value="TreeGrafter"/>
</dbReference>
<organism evidence="5 6">
    <name type="scientific">Triplophysa rosa</name>
    <name type="common">Cave loach</name>
    <dbReference type="NCBI Taxonomy" id="992332"/>
    <lineage>
        <taxon>Eukaryota</taxon>
        <taxon>Metazoa</taxon>
        <taxon>Chordata</taxon>
        <taxon>Craniata</taxon>
        <taxon>Vertebrata</taxon>
        <taxon>Euteleostomi</taxon>
        <taxon>Actinopterygii</taxon>
        <taxon>Neopterygii</taxon>
        <taxon>Teleostei</taxon>
        <taxon>Ostariophysi</taxon>
        <taxon>Cypriniformes</taxon>
        <taxon>Nemacheilidae</taxon>
        <taxon>Triplophysa</taxon>
    </lineage>
</organism>
<proteinExistence type="predicted"/>
<dbReference type="SUPFAM" id="SSF48403">
    <property type="entry name" value="Ankyrin repeat"/>
    <property type="match status" value="1"/>
</dbReference>
<dbReference type="GO" id="GO:0005737">
    <property type="term" value="C:cytoplasm"/>
    <property type="evidence" value="ECO:0007669"/>
    <property type="project" value="TreeGrafter"/>
</dbReference>
<dbReference type="GO" id="GO:0008285">
    <property type="term" value="P:negative regulation of cell population proliferation"/>
    <property type="evidence" value="ECO:0007669"/>
    <property type="project" value="TreeGrafter"/>
</dbReference>
<evidence type="ECO:0000256" key="2">
    <source>
        <dbReference type="ARBA" id="ARBA00023043"/>
    </source>
</evidence>
<dbReference type="SMART" id="SM00248">
    <property type="entry name" value="ANK"/>
    <property type="match status" value="4"/>
</dbReference>
<gene>
    <name evidence="5" type="ORF">IRJ41_023821</name>
</gene>
<dbReference type="GO" id="GO:2000045">
    <property type="term" value="P:regulation of G1/S transition of mitotic cell cycle"/>
    <property type="evidence" value="ECO:0007669"/>
    <property type="project" value="TreeGrafter"/>
</dbReference>
<evidence type="ECO:0000313" key="5">
    <source>
        <dbReference type="EMBL" id="KAI7800119.1"/>
    </source>
</evidence>
<dbReference type="AlphaFoldDB" id="A0A9W7WI02"/>
<feature type="region of interest" description="Disordered" evidence="4">
    <location>
        <begin position="264"/>
        <end position="291"/>
    </location>
</feature>
<dbReference type="PROSITE" id="PS50088">
    <property type="entry name" value="ANK_REPEAT"/>
    <property type="match status" value="1"/>
</dbReference>
<accession>A0A9W7WI02</accession>
<dbReference type="PANTHER" id="PTHR24201">
    <property type="entry name" value="ANK_REP_REGION DOMAIN-CONTAINING PROTEIN"/>
    <property type="match status" value="1"/>
</dbReference>
<dbReference type="InterPro" id="IPR036770">
    <property type="entry name" value="Ankyrin_rpt-contain_sf"/>
</dbReference>